<dbReference type="InterPro" id="IPR003591">
    <property type="entry name" value="Leu-rich_rpt_typical-subtyp"/>
</dbReference>
<dbReference type="Proteomes" id="UP001626550">
    <property type="component" value="Unassembled WGS sequence"/>
</dbReference>
<keyword evidence="4" id="KW-1185">Reference proteome</keyword>
<dbReference type="InterPro" id="IPR001611">
    <property type="entry name" value="Leu-rich_rpt"/>
</dbReference>
<dbReference type="EMBL" id="JBJKFK010000035">
    <property type="protein sequence ID" value="KAL3320714.1"/>
    <property type="molecule type" value="Genomic_DNA"/>
</dbReference>
<dbReference type="InterPro" id="IPR050216">
    <property type="entry name" value="LRR_domain-containing"/>
</dbReference>
<name>A0ABD2QME3_9PLAT</name>
<sequence length="183" mass="20643">MDKLNLRGIDPRILKLRQLTVLEMSKNRLKILPRQLSDLPLKQLNLSSNQIDSLPPYVADGPWADSLIYLDLSDNQITHLPEDMWSCASLRSLKVSQNKLIGLPCASFARHRHIMHIHAQNNQMNCLPLAMTKQLKLATFDLSNNPFSNLATDPNSIPIRVSLCGDLISLKNLSSLQLVRSKK</sequence>
<evidence type="ECO:0000256" key="2">
    <source>
        <dbReference type="ARBA" id="ARBA00022737"/>
    </source>
</evidence>
<dbReference type="Gene3D" id="3.80.10.10">
    <property type="entry name" value="Ribonuclease Inhibitor"/>
    <property type="match status" value="2"/>
</dbReference>
<evidence type="ECO:0000256" key="1">
    <source>
        <dbReference type="ARBA" id="ARBA00022614"/>
    </source>
</evidence>
<dbReference type="PANTHER" id="PTHR48051">
    <property type="match status" value="1"/>
</dbReference>
<comment type="caution">
    <text evidence="3">The sequence shown here is derived from an EMBL/GenBank/DDBJ whole genome shotgun (WGS) entry which is preliminary data.</text>
</comment>
<evidence type="ECO:0000313" key="4">
    <source>
        <dbReference type="Proteomes" id="UP001626550"/>
    </source>
</evidence>
<protein>
    <submittedName>
        <fullName evidence="3">Uncharacterized protein</fullName>
    </submittedName>
</protein>
<accession>A0ABD2QME3</accession>
<evidence type="ECO:0000313" key="3">
    <source>
        <dbReference type="EMBL" id="KAL3320714.1"/>
    </source>
</evidence>
<gene>
    <name evidence="3" type="ORF">Ciccas_000616</name>
</gene>
<dbReference type="SUPFAM" id="SSF52058">
    <property type="entry name" value="L domain-like"/>
    <property type="match status" value="1"/>
</dbReference>
<dbReference type="InterPro" id="IPR032675">
    <property type="entry name" value="LRR_dom_sf"/>
</dbReference>
<proteinExistence type="predicted"/>
<dbReference type="Pfam" id="PF13855">
    <property type="entry name" value="LRR_8"/>
    <property type="match status" value="1"/>
</dbReference>
<organism evidence="3 4">
    <name type="scientific">Cichlidogyrus casuarinus</name>
    <dbReference type="NCBI Taxonomy" id="1844966"/>
    <lineage>
        <taxon>Eukaryota</taxon>
        <taxon>Metazoa</taxon>
        <taxon>Spiralia</taxon>
        <taxon>Lophotrochozoa</taxon>
        <taxon>Platyhelminthes</taxon>
        <taxon>Monogenea</taxon>
        <taxon>Monopisthocotylea</taxon>
        <taxon>Dactylogyridea</taxon>
        <taxon>Ancyrocephalidae</taxon>
        <taxon>Cichlidogyrus</taxon>
    </lineage>
</organism>
<dbReference type="AlphaFoldDB" id="A0ABD2QME3"/>
<dbReference type="PROSITE" id="PS51450">
    <property type="entry name" value="LRR"/>
    <property type="match status" value="2"/>
</dbReference>
<keyword evidence="2" id="KW-0677">Repeat</keyword>
<dbReference type="SMART" id="SM00369">
    <property type="entry name" value="LRR_TYP"/>
    <property type="match status" value="3"/>
</dbReference>
<keyword evidence="1" id="KW-0433">Leucine-rich repeat</keyword>
<reference evidence="3 4" key="1">
    <citation type="submission" date="2024-11" db="EMBL/GenBank/DDBJ databases">
        <title>Adaptive evolution of stress response genes in parasites aligns with host niche diversity.</title>
        <authorList>
            <person name="Hahn C."/>
            <person name="Resl P."/>
        </authorList>
    </citation>
    <scope>NUCLEOTIDE SEQUENCE [LARGE SCALE GENOMIC DNA]</scope>
    <source>
        <strain evidence="3">EGGRZ-B1_66</strain>
        <tissue evidence="3">Body</tissue>
    </source>
</reference>
<dbReference type="PANTHER" id="PTHR48051:SF1">
    <property type="entry name" value="RAS SUPPRESSOR PROTEIN 1"/>
    <property type="match status" value="1"/>
</dbReference>